<reference evidence="2 3" key="1">
    <citation type="journal article" date="2014" name="Genome Biol. Evol.">
        <title>The secreted proteins of Achlya hypogyna and Thraustotheca clavata identify the ancestral oomycete secretome and reveal gene acquisitions by horizontal gene transfer.</title>
        <authorList>
            <person name="Misner I."/>
            <person name="Blouin N."/>
            <person name="Leonard G."/>
            <person name="Richards T.A."/>
            <person name="Lane C.E."/>
        </authorList>
    </citation>
    <scope>NUCLEOTIDE SEQUENCE [LARGE SCALE GENOMIC DNA]</scope>
    <source>
        <strain evidence="2 3">ATCC 34112</strain>
    </source>
</reference>
<keyword evidence="1" id="KW-0472">Membrane</keyword>
<dbReference type="AlphaFoldDB" id="A0A1V9YKU2"/>
<feature type="transmembrane region" description="Helical" evidence="1">
    <location>
        <begin position="15"/>
        <end position="33"/>
    </location>
</feature>
<accession>A0A1V9YKU2</accession>
<dbReference type="EMBL" id="JNBS01003537">
    <property type="protein sequence ID" value="OQR86321.1"/>
    <property type="molecule type" value="Genomic_DNA"/>
</dbReference>
<sequence length="104" mass="11604">MKHFCTFWTLKQQRVFCRLVASLPPLVIAVLMTDLSVTLQISGIFGVYVAFIAPALLQLIAQREDPRENMYSGRFSGEPYIYLVLVFGIAAFGILSFQIGTQGV</sequence>
<keyword evidence="1 2" id="KW-0812">Transmembrane</keyword>
<protein>
    <submittedName>
        <fullName evidence="2">Transmembrane protein</fullName>
    </submittedName>
</protein>
<organism evidence="2 3">
    <name type="scientific">Thraustotheca clavata</name>
    <dbReference type="NCBI Taxonomy" id="74557"/>
    <lineage>
        <taxon>Eukaryota</taxon>
        <taxon>Sar</taxon>
        <taxon>Stramenopiles</taxon>
        <taxon>Oomycota</taxon>
        <taxon>Saprolegniomycetes</taxon>
        <taxon>Saprolegniales</taxon>
        <taxon>Achlyaceae</taxon>
        <taxon>Thraustotheca</taxon>
    </lineage>
</organism>
<proteinExistence type="predicted"/>
<dbReference type="Proteomes" id="UP000243217">
    <property type="component" value="Unassembled WGS sequence"/>
</dbReference>
<evidence type="ECO:0000313" key="3">
    <source>
        <dbReference type="Proteomes" id="UP000243217"/>
    </source>
</evidence>
<comment type="caution">
    <text evidence="2">The sequence shown here is derived from an EMBL/GenBank/DDBJ whole genome shotgun (WGS) entry which is preliminary data.</text>
</comment>
<evidence type="ECO:0000313" key="2">
    <source>
        <dbReference type="EMBL" id="OQR86321.1"/>
    </source>
</evidence>
<dbReference type="OrthoDB" id="294541at2759"/>
<gene>
    <name evidence="2" type="ORF">THRCLA_22972</name>
</gene>
<evidence type="ECO:0000256" key="1">
    <source>
        <dbReference type="SAM" id="Phobius"/>
    </source>
</evidence>
<feature type="transmembrane region" description="Helical" evidence="1">
    <location>
        <begin position="39"/>
        <end position="60"/>
    </location>
</feature>
<feature type="transmembrane region" description="Helical" evidence="1">
    <location>
        <begin position="80"/>
        <end position="99"/>
    </location>
</feature>
<name>A0A1V9YKU2_9STRA</name>
<keyword evidence="1" id="KW-1133">Transmembrane helix</keyword>
<keyword evidence="3" id="KW-1185">Reference proteome</keyword>